<dbReference type="GO" id="GO:0006032">
    <property type="term" value="P:chitin catabolic process"/>
    <property type="evidence" value="ECO:0007669"/>
    <property type="project" value="UniProtKB-KW"/>
</dbReference>
<evidence type="ECO:0000256" key="4">
    <source>
        <dbReference type="ARBA" id="ARBA00022669"/>
    </source>
</evidence>
<keyword evidence="12" id="KW-0812">Transmembrane</keyword>
<organism evidence="16 17">
    <name type="scientific">Lojkania enalia</name>
    <dbReference type="NCBI Taxonomy" id="147567"/>
    <lineage>
        <taxon>Eukaryota</taxon>
        <taxon>Fungi</taxon>
        <taxon>Dikarya</taxon>
        <taxon>Ascomycota</taxon>
        <taxon>Pezizomycotina</taxon>
        <taxon>Dothideomycetes</taxon>
        <taxon>Pleosporomycetidae</taxon>
        <taxon>Pleosporales</taxon>
        <taxon>Pleosporales incertae sedis</taxon>
        <taxon>Lojkania</taxon>
    </lineage>
</organism>
<dbReference type="Gene3D" id="3.20.20.80">
    <property type="entry name" value="Glycosidases"/>
    <property type="match status" value="1"/>
</dbReference>
<dbReference type="SUPFAM" id="SSF54556">
    <property type="entry name" value="Chitinase insertion domain"/>
    <property type="match status" value="1"/>
</dbReference>
<keyword evidence="17" id="KW-1185">Reference proteome</keyword>
<dbReference type="CDD" id="cd00118">
    <property type="entry name" value="LysM"/>
    <property type="match status" value="1"/>
</dbReference>
<feature type="domain" description="GH18" evidence="15">
    <location>
        <begin position="523"/>
        <end position="889"/>
    </location>
</feature>
<evidence type="ECO:0000256" key="8">
    <source>
        <dbReference type="ARBA" id="ARBA00023277"/>
    </source>
</evidence>
<dbReference type="InterPro" id="IPR001223">
    <property type="entry name" value="Glyco_hydro18_cat"/>
</dbReference>
<keyword evidence="8" id="KW-0119">Carbohydrate metabolism</keyword>
<evidence type="ECO:0000256" key="6">
    <source>
        <dbReference type="ARBA" id="ARBA00023024"/>
    </source>
</evidence>
<feature type="chain" id="PRO_5040248521" description="chitinase" evidence="13">
    <location>
        <begin position="22"/>
        <end position="1263"/>
    </location>
</feature>
<dbReference type="Pfam" id="PF00704">
    <property type="entry name" value="Glyco_hydro_18"/>
    <property type="match status" value="1"/>
</dbReference>
<evidence type="ECO:0000259" key="15">
    <source>
        <dbReference type="PROSITE" id="PS51910"/>
    </source>
</evidence>
<keyword evidence="12" id="KW-0472">Membrane</keyword>
<reference evidence="17" key="1">
    <citation type="journal article" date="2020" name="Stud. Mycol.">
        <title>101 Dothideomycetes genomes: A test case for predicting lifestyles and emergence of pathogens.</title>
        <authorList>
            <person name="Haridas S."/>
            <person name="Albert R."/>
            <person name="Binder M."/>
            <person name="Bloem J."/>
            <person name="LaButti K."/>
            <person name="Salamov A."/>
            <person name="Andreopoulos B."/>
            <person name="Baker S."/>
            <person name="Barry K."/>
            <person name="Bills G."/>
            <person name="Bluhm B."/>
            <person name="Cannon C."/>
            <person name="Castanera R."/>
            <person name="Culley D."/>
            <person name="Daum C."/>
            <person name="Ezra D."/>
            <person name="Gonzalez J."/>
            <person name="Henrissat B."/>
            <person name="Kuo A."/>
            <person name="Liang C."/>
            <person name="Lipzen A."/>
            <person name="Lutzoni F."/>
            <person name="Magnuson J."/>
            <person name="Mondo S."/>
            <person name="Nolan M."/>
            <person name="Ohm R."/>
            <person name="Pangilinan J."/>
            <person name="Park H.-J."/>
            <person name="Ramirez L."/>
            <person name="Alfaro M."/>
            <person name="Sun H."/>
            <person name="Tritt A."/>
            <person name="Yoshinaga Y."/>
            <person name="Zwiers L.-H."/>
            <person name="Turgeon B."/>
            <person name="Goodwin S."/>
            <person name="Spatafora J."/>
            <person name="Crous P."/>
            <person name="Grigoriev I."/>
        </authorList>
    </citation>
    <scope>NUCLEOTIDE SEQUENCE [LARGE SCALE GENOMIC DNA]</scope>
    <source>
        <strain evidence="17">CBS 304.66</strain>
    </source>
</reference>
<dbReference type="GO" id="GO:0008843">
    <property type="term" value="F:endochitinase activity"/>
    <property type="evidence" value="ECO:0007669"/>
    <property type="project" value="UniProtKB-EC"/>
</dbReference>
<evidence type="ECO:0000256" key="7">
    <source>
        <dbReference type="ARBA" id="ARBA00023026"/>
    </source>
</evidence>
<name>A0A9P4N465_9PLEO</name>
<dbReference type="Gene3D" id="3.10.50.10">
    <property type="match status" value="1"/>
</dbReference>
<comment type="catalytic activity">
    <reaction evidence="1">
        <text>Random endo-hydrolysis of N-acetyl-beta-D-glucosaminide (1-&gt;4)-beta-linkages in chitin and chitodextrins.</text>
        <dbReference type="EC" id="3.2.1.14"/>
    </reaction>
</comment>
<dbReference type="PANTHER" id="PTHR47700:SF2">
    <property type="entry name" value="CHITINASE"/>
    <property type="match status" value="1"/>
</dbReference>
<sequence length="1263" mass="138307">MKHILACAASALFNLVSFSIAQQSPGRPCPIPCSIAGNNPSNWSDLHGVPALKRCDETVLFDTAIFTPINDPDSPLTLRTCTTSNEVITQEVEFNPAPFTFGSPIQRRANGTNSNISLHGCVSNAETFTNKSAVSLLEWNADEDSVKGDGKEAMLSAANALKDYLSNEDECQSTIMMARHGEAVVGLYVGTEVVKSTTGSIMEQFISAIQGADPISRFAAEVCQEKAPSTWTIGIYADFRGNISATQESVKTWTEGKCLSGSNSKTTGQETEISFVRAIGVPVKSRLNSRSEQTNTLIDLNAKRGLVPRAECKAIQVADGDGCWSLSQRCGISQKDFESFNPVDDLCDPVKGVRPKQWVCCSKGDLPDMGPKPNPDGSCATYTIQKDDVCFDIAESFGITVDKIDEYNSNTWGWGGCKAIQPDDVICVSKGDPPMPSYLSNAICGPRVPGTQRPTNDTDIKDLNPCPLNVCCNVWGQCGIDNDFCVYNPADTGAPGTTKPGKNSCVSSCGMNITNNDKPPTEFRKIAYFEAWNHKRPCLHMDVTDIDTKKFTHVHFAFPNITPDFNVDVSNVKEQFDKLKSLKDIKRIVSFGGWAFSTEAPTYNIFREGVTDANRATLATNIAKFITDNELDGVDFDWEYPAAPDIPGIPPGAIDAGKQYLDFLKIVKRRLSNKSVGIAAPASYWYLKGFPIAGISEVVDYIVYMTYDLHGQWDYGNKWSSSGCEEGNCLRSHINITETTTSLAMVTKAGVPSHKVVVGVASYGRSFHMEDAGCDGPNCRFTGSRNESDAMPGQCTETGGYISNAEIREILANSKDSHIGYEVKSWHDGASNSDMLVYNNFEWVAYMSDTTKQTRTDWVKGLNFGGTSDWAVDLDHDYGDSGIGNTDPDSVEPGGGPVCDSANNYDTLEKIADDNDLDPTCAMQYSLRVLNIMLQQSIVKYRAVDDGYDSKFQSYVKYLKKGLPETLRQHMSWLSGEGQKFFDCHFVGNGKDWKGQCPVPRDVRGGLLIGIWTIDMTLRDKEGFYKDLYDKTGIMEEWIKFDKYEEETMCNPSPCNKLELTVNGMPFLKDDYEVPNPKDIVSEALGNTNNLQVNLGARMIDVSMGLWLGNNADVVQALSIPVFLVENAIDGMEDAKELGEEADKEEAKNKLLLILSLVFLIVPFLGEAAAVAAGAATMARVIALIGAGANAGLALQEVIENPDMAPFAIMELLTAGRLKTPKQFTDAVKFRNVMKEADIKTLGEKFVKQDALVQTIVKRCSRK</sequence>
<evidence type="ECO:0000256" key="1">
    <source>
        <dbReference type="ARBA" id="ARBA00000822"/>
    </source>
</evidence>
<evidence type="ECO:0000256" key="5">
    <source>
        <dbReference type="ARBA" id="ARBA00022801"/>
    </source>
</evidence>
<evidence type="ECO:0000259" key="14">
    <source>
        <dbReference type="PROSITE" id="PS51782"/>
    </source>
</evidence>
<dbReference type="SMART" id="SM00636">
    <property type="entry name" value="Glyco_18"/>
    <property type="match status" value="1"/>
</dbReference>
<evidence type="ECO:0000256" key="11">
    <source>
        <dbReference type="RuleBase" id="RU000489"/>
    </source>
</evidence>
<dbReference type="GO" id="GO:0000272">
    <property type="term" value="P:polysaccharide catabolic process"/>
    <property type="evidence" value="ECO:0007669"/>
    <property type="project" value="UniProtKB-KW"/>
</dbReference>
<evidence type="ECO:0000256" key="10">
    <source>
        <dbReference type="ARBA" id="ARBA00023326"/>
    </source>
</evidence>
<dbReference type="SUPFAM" id="SSF51445">
    <property type="entry name" value="(Trans)glycosidases"/>
    <property type="match status" value="1"/>
</dbReference>
<evidence type="ECO:0000313" key="17">
    <source>
        <dbReference type="Proteomes" id="UP000800093"/>
    </source>
</evidence>
<gene>
    <name evidence="16" type="ORF">CC78DRAFT_499908</name>
</gene>
<comment type="similarity">
    <text evidence="2">Belongs to the glycosyl hydrolase 18 family. Chitinase class V subfamily.</text>
</comment>
<evidence type="ECO:0000256" key="12">
    <source>
        <dbReference type="SAM" id="Phobius"/>
    </source>
</evidence>
<evidence type="ECO:0000256" key="13">
    <source>
        <dbReference type="SAM" id="SignalP"/>
    </source>
</evidence>
<dbReference type="CDD" id="cd00035">
    <property type="entry name" value="ChtBD1"/>
    <property type="match status" value="1"/>
</dbReference>
<evidence type="ECO:0000256" key="2">
    <source>
        <dbReference type="ARBA" id="ARBA00008682"/>
    </source>
</evidence>
<dbReference type="PANTHER" id="PTHR47700">
    <property type="entry name" value="V CHITINASE, PUTATIVE (AFU_ORTHOLOGUE AFUA_6G13720)-RELATED"/>
    <property type="match status" value="1"/>
</dbReference>
<dbReference type="InterPro" id="IPR001579">
    <property type="entry name" value="Glyco_hydro_18_chit_AS"/>
</dbReference>
<feature type="transmembrane region" description="Helical" evidence="12">
    <location>
        <begin position="1151"/>
        <end position="1176"/>
    </location>
</feature>
<dbReference type="InterPro" id="IPR036779">
    <property type="entry name" value="LysM_dom_sf"/>
</dbReference>
<feature type="domain" description="LysM" evidence="14">
    <location>
        <begin position="313"/>
        <end position="361"/>
    </location>
</feature>
<dbReference type="PROSITE" id="PS51782">
    <property type="entry name" value="LYSM"/>
    <property type="match status" value="2"/>
</dbReference>
<evidence type="ECO:0000256" key="9">
    <source>
        <dbReference type="ARBA" id="ARBA00023295"/>
    </source>
</evidence>
<dbReference type="EC" id="3.2.1.14" evidence="3"/>
<dbReference type="EMBL" id="ML986655">
    <property type="protein sequence ID" value="KAF2261554.1"/>
    <property type="molecule type" value="Genomic_DNA"/>
</dbReference>
<dbReference type="InterPro" id="IPR011583">
    <property type="entry name" value="Chitinase_II/V-like_cat"/>
</dbReference>
<keyword evidence="10" id="KW-0624">Polysaccharide degradation</keyword>
<dbReference type="PROSITE" id="PS51910">
    <property type="entry name" value="GH18_2"/>
    <property type="match status" value="1"/>
</dbReference>
<keyword evidence="6" id="KW-0146">Chitin degradation</keyword>
<keyword evidence="13" id="KW-0732">Signal</keyword>
<dbReference type="InterPro" id="IPR029070">
    <property type="entry name" value="Chitinase_insertion_sf"/>
</dbReference>
<accession>A0A9P4N465</accession>
<dbReference type="AlphaFoldDB" id="A0A9P4N465"/>
<keyword evidence="4" id="KW-0147">Chitin-binding</keyword>
<keyword evidence="12" id="KW-1133">Transmembrane helix</keyword>
<evidence type="ECO:0000313" key="16">
    <source>
        <dbReference type="EMBL" id="KAF2261554.1"/>
    </source>
</evidence>
<dbReference type="CDD" id="cd02878">
    <property type="entry name" value="GH18_zymocin_alpha"/>
    <property type="match status" value="1"/>
</dbReference>
<dbReference type="InterPro" id="IPR018392">
    <property type="entry name" value="LysM"/>
</dbReference>
<evidence type="ECO:0000256" key="3">
    <source>
        <dbReference type="ARBA" id="ARBA00012729"/>
    </source>
</evidence>
<keyword evidence="7" id="KW-0843">Virulence</keyword>
<dbReference type="GO" id="GO:0008061">
    <property type="term" value="F:chitin binding"/>
    <property type="evidence" value="ECO:0007669"/>
    <property type="project" value="UniProtKB-KW"/>
</dbReference>
<dbReference type="Pfam" id="PF01476">
    <property type="entry name" value="LysM"/>
    <property type="match status" value="2"/>
</dbReference>
<keyword evidence="5 11" id="KW-0378">Hydrolase</keyword>
<dbReference type="InterPro" id="IPR053214">
    <property type="entry name" value="LysM12-like"/>
</dbReference>
<keyword evidence="9 11" id="KW-0326">Glycosidase</keyword>
<dbReference type="Gene3D" id="3.10.350.10">
    <property type="entry name" value="LysM domain"/>
    <property type="match status" value="2"/>
</dbReference>
<protein>
    <recommendedName>
        <fullName evidence="3">chitinase</fullName>
        <ecNumber evidence="3">3.2.1.14</ecNumber>
    </recommendedName>
</protein>
<feature type="domain" description="LysM" evidence="14">
    <location>
        <begin position="380"/>
        <end position="428"/>
    </location>
</feature>
<dbReference type="PROSITE" id="PS01095">
    <property type="entry name" value="GH18_1"/>
    <property type="match status" value="1"/>
</dbReference>
<proteinExistence type="inferred from homology"/>
<dbReference type="SMART" id="SM00257">
    <property type="entry name" value="LysM"/>
    <property type="match status" value="2"/>
</dbReference>
<dbReference type="Proteomes" id="UP000800093">
    <property type="component" value="Unassembled WGS sequence"/>
</dbReference>
<dbReference type="OrthoDB" id="73875at2759"/>
<feature type="signal peptide" evidence="13">
    <location>
        <begin position="1"/>
        <end position="21"/>
    </location>
</feature>
<dbReference type="SUPFAM" id="SSF57016">
    <property type="entry name" value="Plant lectins/antimicrobial peptides"/>
    <property type="match status" value="1"/>
</dbReference>
<dbReference type="InterPro" id="IPR017853">
    <property type="entry name" value="GH"/>
</dbReference>
<dbReference type="SUPFAM" id="SSF54106">
    <property type="entry name" value="LysM domain"/>
    <property type="match status" value="1"/>
</dbReference>
<comment type="caution">
    <text evidence="16">The sequence shown here is derived from an EMBL/GenBank/DDBJ whole genome shotgun (WGS) entry which is preliminary data.</text>
</comment>
<dbReference type="InterPro" id="IPR036861">
    <property type="entry name" value="Endochitinase-like_sf"/>
</dbReference>